<organism evidence="3 4">
    <name type="scientific">Kocuria marina</name>
    <dbReference type="NCBI Taxonomy" id="223184"/>
    <lineage>
        <taxon>Bacteria</taxon>
        <taxon>Bacillati</taxon>
        <taxon>Actinomycetota</taxon>
        <taxon>Actinomycetes</taxon>
        <taxon>Micrococcales</taxon>
        <taxon>Micrococcaceae</taxon>
        <taxon>Kocuria</taxon>
    </lineage>
</organism>
<evidence type="ECO:0000259" key="2">
    <source>
        <dbReference type="Pfam" id="PF00975"/>
    </source>
</evidence>
<evidence type="ECO:0000313" key="4">
    <source>
        <dbReference type="Proteomes" id="UP000030664"/>
    </source>
</evidence>
<comment type="similarity">
    <text evidence="1">Belongs to the thioesterase family.</text>
</comment>
<dbReference type="AlphaFoldDB" id="A0A0B0DFX3"/>
<dbReference type="Gene3D" id="3.40.50.1820">
    <property type="entry name" value="alpha/beta hydrolase"/>
    <property type="match status" value="1"/>
</dbReference>
<dbReference type="Proteomes" id="UP000030664">
    <property type="component" value="Unassembled WGS sequence"/>
</dbReference>
<dbReference type="STRING" id="223184.AS25_04715"/>
<proteinExistence type="inferred from homology"/>
<gene>
    <name evidence="3" type="ORF">AS25_04715</name>
</gene>
<protein>
    <submittedName>
        <fullName evidence="3">Thioesterase</fullName>
    </submittedName>
</protein>
<dbReference type="InterPro" id="IPR029058">
    <property type="entry name" value="AB_hydrolase_fold"/>
</dbReference>
<dbReference type="InterPro" id="IPR001031">
    <property type="entry name" value="Thioesterase"/>
</dbReference>
<feature type="domain" description="Thioesterase" evidence="2">
    <location>
        <begin position="24"/>
        <end position="238"/>
    </location>
</feature>
<dbReference type="SUPFAM" id="SSF53474">
    <property type="entry name" value="alpha/beta-Hydrolases"/>
    <property type="match status" value="1"/>
</dbReference>
<dbReference type="eggNOG" id="COG3208">
    <property type="taxonomic scope" value="Bacteria"/>
</dbReference>
<comment type="caution">
    <text evidence="3">The sequence shown here is derived from an EMBL/GenBank/DDBJ whole genome shotgun (WGS) entry which is preliminary data.</text>
</comment>
<sequence>MATTPPPATALAQWFSGPFTPQRRLVVFPHAGAGALSGRDLQAADTEVLTHRRPGRESRMAEPAVVDVPELVAEALAALLPILDADERPTVALGHSFGALLAAEFTAALDRERPGRLERTVLSAKAAPPDRDPHLASILEDDAALAAWLLELGGTPEELLTDPGLRELVLAPLRADLRASLSYDAAPPDLATPLLLVHAQEDRTASAESMAGWTSTGGTATLTIPGGHHGLFDHARELHDALRSAVDGTTGGAR</sequence>
<dbReference type="PANTHER" id="PTHR11487:SF0">
    <property type="entry name" value="S-ACYL FATTY ACID SYNTHASE THIOESTERASE, MEDIUM CHAIN"/>
    <property type="match status" value="1"/>
</dbReference>
<accession>A0A0B0DFX3</accession>
<dbReference type="InterPro" id="IPR012223">
    <property type="entry name" value="TEII"/>
</dbReference>
<dbReference type="GO" id="GO:0008610">
    <property type="term" value="P:lipid biosynthetic process"/>
    <property type="evidence" value="ECO:0007669"/>
    <property type="project" value="TreeGrafter"/>
</dbReference>
<dbReference type="RefSeq" id="WP_035962154.1">
    <property type="nucleotide sequence ID" value="NZ_JAQDQN010000009.1"/>
</dbReference>
<dbReference type="Pfam" id="PF00975">
    <property type="entry name" value="Thioesterase"/>
    <property type="match status" value="1"/>
</dbReference>
<evidence type="ECO:0000313" key="3">
    <source>
        <dbReference type="EMBL" id="KHE75052.1"/>
    </source>
</evidence>
<evidence type="ECO:0000256" key="1">
    <source>
        <dbReference type="ARBA" id="ARBA00007169"/>
    </source>
</evidence>
<reference evidence="3 4" key="1">
    <citation type="submission" date="2014-09" db="EMBL/GenBank/DDBJ databases">
        <title>High-quality draft genome sequence of Kocuria marina SO9-6, an actinobacterium isolated from a copper mine.</title>
        <authorList>
            <person name="Castro D.B."/>
            <person name="Pereira L.B."/>
            <person name="Silva M.V."/>
            <person name="Silva B.P."/>
            <person name="Zanardi B.R."/>
            <person name="Carlos C."/>
            <person name="Belgini D.R."/>
            <person name="Limache E.G."/>
            <person name="Lacerda G.V."/>
            <person name="Nery M.B."/>
            <person name="Gomes M.B."/>
            <person name="Souza S."/>
            <person name="Silva T.M."/>
            <person name="Rodrigues V.D."/>
            <person name="Paulino L.C."/>
            <person name="Vicentini R."/>
            <person name="Ferraz L.F."/>
            <person name="Ottoboni L.M."/>
        </authorList>
    </citation>
    <scope>NUCLEOTIDE SEQUENCE [LARGE SCALE GENOMIC DNA]</scope>
    <source>
        <strain evidence="3 4">SO9-6</strain>
    </source>
</reference>
<dbReference type="PANTHER" id="PTHR11487">
    <property type="entry name" value="THIOESTERASE"/>
    <property type="match status" value="1"/>
</dbReference>
<dbReference type="EMBL" id="JROM01000016">
    <property type="protein sequence ID" value="KHE75052.1"/>
    <property type="molecule type" value="Genomic_DNA"/>
</dbReference>
<name>A0A0B0DFX3_9MICC</name>